<dbReference type="Pfam" id="PF13181">
    <property type="entry name" value="TPR_8"/>
    <property type="match status" value="1"/>
</dbReference>
<feature type="compositionally biased region" description="Basic and acidic residues" evidence="4">
    <location>
        <begin position="616"/>
        <end position="635"/>
    </location>
</feature>
<dbReference type="FunFam" id="1.25.40.1040:FF:000003">
    <property type="entry name" value="N-terminal acetyltransferase A, auxiliary subunit"/>
    <property type="match status" value="1"/>
</dbReference>
<proteinExistence type="predicted"/>
<dbReference type="PROSITE" id="PS50005">
    <property type="entry name" value="TPR"/>
    <property type="match status" value="1"/>
</dbReference>
<dbReference type="InterPro" id="IPR011990">
    <property type="entry name" value="TPR-like_helical_dom_sf"/>
</dbReference>
<dbReference type="GO" id="GO:0005737">
    <property type="term" value="C:cytoplasm"/>
    <property type="evidence" value="ECO:0007669"/>
    <property type="project" value="UniProtKB-ARBA"/>
</dbReference>
<protein>
    <submittedName>
        <fullName evidence="6">Uncharacterized protein</fullName>
    </submittedName>
</protein>
<dbReference type="Gene3D" id="1.25.40.1010">
    <property type="match status" value="1"/>
</dbReference>
<evidence type="ECO:0000256" key="2">
    <source>
        <dbReference type="ARBA" id="ARBA00022803"/>
    </source>
</evidence>
<dbReference type="Pfam" id="PF12569">
    <property type="entry name" value="NatA_aux_su"/>
    <property type="match status" value="1"/>
</dbReference>
<dbReference type="Gene3D" id="1.25.40.1040">
    <property type="match status" value="1"/>
</dbReference>
<gene>
    <name evidence="5" type="ORF">g.63618</name>
    <name evidence="6" type="ORF">g.63628</name>
</gene>
<name>A0A1D2A0Q9_AUXPR</name>
<feature type="compositionally biased region" description="Low complexity" evidence="4">
    <location>
        <begin position="379"/>
        <end position="390"/>
    </location>
</feature>
<accession>A0A1D2A0Q9</accession>
<evidence type="ECO:0000313" key="5">
    <source>
        <dbReference type="EMBL" id="JAT72126.1"/>
    </source>
</evidence>
<evidence type="ECO:0000313" key="6">
    <source>
        <dbReference type="EMBL" id="JAT72766.1"/>
    </source>
</evidence>
<dbReference type="EMBL" id="GDKF01006496">
    <property type="protein sequence ID" value="JAT72126.1"/>
    <property type="molecule type" value="Transcribed_RNA"/>
</dbReference>
<dbReference type="PANTHER" id="PTHR22767">
    <property type="entry name" value="N-TERMINAL ACETYLTRANSFERASE-RELATED"/>
    <property type="match status" value="1"/>
</dbReference>
<feature type="compositionally biased region" description="Basic and acidic residues" evidence="4">
    <location>
        <begin position="645"/>
        <end position="662"/>
    </location>
</feature>
<dbReference type="AlphaFoldDB" id="A0A1D2A0Q9"/>
<dbReference type="PIRSF" id="PIRSF000422">
    <property type="entry name" value="N-terminal-AcTrfase-A_aux_su"/>
    <property type="match status" value="1"/>
</dbReference>
<keyword evidence="2 3" id="KW-0802">TPR repeat</keyword>
<evidence type="ECO:0000256" key="3">
    <source>
        <dbReference type="PROSITE-ProRule" id="PRU00339"/>
    </source>
</evidence>
<dbReference type="SUPFAM" id="SSF48452">
    <property type="entry name" value="TPR-like"/>
    <property type="match status" value="2"/>
</dbReference>
<dbReference type="InterPro" id="IPR019734">
    <property type="entry name" value="TPR_rpt"/>
</dbReference>
<evidence type="ECO:0000256" key="4">
    <source>
        <dbReference type="SAM" id="MobiDB-lite"/>
    </source>
</evidence>
<keyword evidence="1" id="KW-0677">Repeat</keyword>
<reference evidence="6" key="1">
    <citation type="submission" date="2015-08" db="EMBL/GenBank/DDBJ databases">
        <authorList>
            <person name="Babu N.S."/>
            <person name="Beckwith C.J."/>
            <person name="Beseler K.G."/>
            <person name="Brison A."/>
            <person name="Carone J.V."/>
            <person name="Caskin T.P."/>
            <person name="Diamond M."/>
            <person name="Durham M.E."/>
            <person name="Foxe J.M."/>
            <person name="Go M."/>
            <person name="Henderson B.A."/>
            <person name="Jones I.B."/>
            <person name="McGettigan J.A."/>
            <person name="Micheletti S.J."/>
            <person name="Nasrallah M.E."/>
            <person name="Ortiz D."/>
            <person name="Piller C.R."/>
            <person name="Privatt S.R."/>
            <person name="Schneider S.L."/>
            <person name="Sharp S."/>
            <person name="Smith T.C."/>
            <person name="Stanton J.D."/>
            <person name="Ullery H.E."/>
            <person name="Wilson R.J."/>
            <person name="Serrano M.G."/>
            <person name="Buck G."/>
            <person name="Lee V."/>
            <person name="Wang Y."/>
            <person name="Carvalho R."/>
            <person name="Voegtly L."/>
            <person name="Shi R."/>
            <person name="Duckworth R."/>
            <person name="Johnson A."/>
            <person name="Loviza R."/>
            <person name="Walstead R."/>
            <person name="Shah Z."/>
            <person name="Kiflezghi M."/>
            <person name="Wade K."/>
            <person name="Ball S.L."/>
            <person name="Bradley K.W."/>
            <person name="Asai D.J."/>
            <person name="Bowman C.A."/>
            <person name="Russell D.A."/>
            <person name="Pope W.H."/>
            <person name="Jacobs-Sera D."/>
            <person name="Hendrix R.W."/>
            <person name="Hatfull G.F."/>
        </authorList>
    </citation>
    <scope>NUCLEOTIDE SEQUENCE</scope>
</reference>
<evidence type="ECO:0000256" key="1">
    <source>
        <dbReference type="ARBA" id="ARBA00022737"/>
    </source>
</evidence>
<dbReference type="EMBL" id="GDKF01005856">
    <property type="protein sequence ID" value="JAT72766.1"/>
    <property type="molecule type" value="Transcribed_RNA"/>
</dbReference>
<organism evidence="6">
    <name type="scientific">Auxenochlorella protothecoides</name>
    <name type="common">Green microalga</name>
    <name type="synonym">Chlorella protothecoides</name>
    <dbReference type="NCBI Taxonomy" id="3075"/>
    <lineage>
        <taxon>Eukaryota</taxon>
        <taxon>Viridiplantae</taxon>
        <taxon>Chlorophyta</taxon>
        <taxon>core chlorophytes</taxon>
        <taxon>Trebouxiophyceae</taxon>
        <taxon>Chlorellales</taxon>
        <taxon>Chlorellaceae</taxon>
        <taxon>Auxenochlorella</taxon>
    </lineage>
</organism>
<dbReference type="SMART" id="SM00028">
    <property type="entry name" value="TPR"/>
    <property type="match status" value="3"/>
</dbReference>
<feature type="repeat" description="TPR" evidence="3">
    <location>
        <begin position="83"/>
        <end position="116"/>
    </location>
</feature>
<dbReference type="PANTHER" id="PTHR22767:SF2">
    <property type="entry name" value="N(ALPHA)-ACETYLTRANSFERASE 15_16, ISOFORM A"/>
    <property type="match status" value="1"/>
</dbReference>
<feature type="region of interest" description="Disordered" evidence="4">
    <location>
        <begin position="610"/>
        <end position="668"/>
    </location>
</feature>
<dbReference type="InterPro" id="IPR021183">
    <property type="entry name" value="NatA_aux_su"/>
</dbReference>
<sequence length="882" mass="94314">MAPGSVDINVLPGKEAGLFRQLVKQYETKQYKKGLKTADAILKRFSEHGETLAMKGLLQNCLGHKEVALDLVKRGVKNNLRSHVCWHVFGLIQQSDENFDEAMKCYKNALRIDRENLTILRDLSVLQIQMRDLPGFLETRQTLLELKATNRQNWLAFAVAHHLNGNHDVAVKVLDSYGATMDEEAAAHEPYETSEVLLYKAHILEEGGQAEEALAAIDAAVGKRLLKDRLGVLTGRARLLTKLGRTEEAEGVYWELLGINPENHQYHAGLRTALGLDTPDAQLTAEQRQRLSDIYARLQRKFPKSTAAKRIPLDFLTGEDFKTAIGAYVRPYLVRGVPSLFSDLRPLLADPAKSAALDALFEGLEASLVEGRGLPPLETASPASAMAPSTTGPPSPEDNPLVWVRLFRAQVANVAGRSREALAAVDACLADCPGLPDALTVRAGVLARAGNLAGAAEAADAARRADLADRFVNCAAVAAMFAAGRCADAEETAALFTREGEHTNNLYDMQATWYEVAAGRAYLARGDHGKALKRFLKVVSHFKEFRDDQFDFHNYCLRKHTLRAYMDLLRFEDELYSHPAYAEGAYGAIETYIQLHEAATKAAAAKAEAANGASAEDAKKARQKARKEEQRRAKEAAAAAAAEQEAAKKDGKPAAKGKKDPDPDGVQLAAAADPLGEAAALVQRLTQCAGDRLQTQALAAEVQLLRGRLLLALQAVQRAERLAGPGDASVHLLVLRLALAQEAQAAAGPAAGEGAEAHVAELLREGVAALRGEGAPDAAAYAERWRAAHAGGSLAQAAAALEAAALLRPAGVEEAAAAFVAAASPAGAGHDAAAAVHALLSRRLSVSQAAESWREACAAEFPLSNLFSPSSLADGVAALSIQ</sequence>
<feature type="region of interest" description="Disordered" evidence="4">
    <location>
        <begin position="377"/>
        <end position="396"/>
    </location>
</feature>